<sequence>MYDDWDFLSIFSNKTRRDILKSLCDASSYALNISRQMRISSQAVNKQIDILESMGIISPVNMQSRIGPARKVYEPGGFSTIIIDYSRSFMGIKRMELTEIAGDKKTVDEMLSELKSVNNEINEMDKKRAALVSVKDSIIKSLKEKSSMMGEFHRNIINTYIETMDAKVTASYYGLPEAMVRKLINEFKNIG</sequence>
<proteinExistence type="predicted"/>
<dbReference type="GO" id="GO:0003700">
    <property type="term" value="F:DNA-binding transcription factor activity"/>
    <property type="evidence" value="ECO:0007669"/>
    <property type="project" value="InterPro"/>
</dbReference>
<dbReference type="EMBL" id="FWYE01000001">
    <property type="protein sequence ID" value="SMD30693.1"/>
    <property type="molecule type" value="Genomic_DNA"/>
</dbReference>
<dbReference type="RefSeq" id="WP_084272583.1">
    <property type="nucleotide sequence ID" value="NZ_FWYE01000001.1"/>
</dbReference>
<accession>A0A8G2FWF2</accession>
<dbReference type="SUPFAM" id="SSF46785">
    <property type="entry name" value="Winged helix' DNA-binding domain"/>
    <property type="match status" value="1"/>
</dbReference>
<dbReference type="Proteomes" id="UP000192315">
    <property type="component" value="Unassembled WGS sequence"/>
</dbReference>
<dbReference type="InterPro" id="IPR001845">
    <property type="entry name" value="HTH_ArsR_DNA-bd_dom"/>
</dbReference>
<evidence type="ECO:0000313" key="2">
    <source>
        <dbReference type="EMBL" id="SMD30693.1"/>
    </source>
</evidence>
<dbReference type="InterPro" id="IPR036390">
    <property type="entry name" value="WH_DNA-bd_sf"/>
</dbReference>
<evidence type="ECO:0000259" key="1">
    <source>
        <dbReference type="Pfam" id="PF01022"/>
    </source>
</evidence>
<organism evidence="2 3">
    <name type="scientific">Picrophilus torridus (strain ATCC 700027 / DSM 9790 / JCM 10055 / NBRC 100828 / KAW 2/3)</name>
    <dbReference type="NCBI Taxonomy" id="1122961"/>
    <lineage>
        <taxon>Archaea</taxon>
        <taxon>Methanobacteriati</taxon>
        <taxon>Thermoplasmatota</taxon>
        <taxon>Thermoplasmata</taxon>
        <taxon>Thermoplasmatales</taxon>
        <taxon>Picrophilaceae</taxon>
        <taxon>Picrophilus</taxon>
    </lineage>
</organism>
<dbReference type="InterPro" id="IPR011991">
    <property type="entry name" value="ArsR-like_HTH"/>
</dbReference>
<reference evidence="2 3" key="1">
    <citation type="submission" date="2017-04" db="EMBL/GenBank/DDBJ databases">
        <authorList>
            <person name="Varghese N."/>
            <person name="Submissions S."/>
        </authorList>
    </citation>
    <scope>NUCLEOTIDE SEQUENCE [LARGE SCALE GENOMIC DNA]</scope>
    <source>
        <strain evidence="2 3">DSM 9789</strain>
    </source>
</reference>
<dbReference type="Gene3D" id="1.10.10.10">
    <property type="entry name" value="Winged helix-like DNA-binding domain superfamily/Winged helix DNA-binding domain"/>
    <property type="match status" value="1"/>
</dbReference>
<dbReference type="AlphaFoldDB" id="A0A8G2FWF2"/>
<dbReference type="CDD" id="cd00090">
    <property type="entry name" value="HTH_ARSR"/>
    <property type="match status" value="1"/>
</dbReference>
<dbReference type="Pfam" id="PF01022">
    <property type="entry name" value="HTH_5"/>
    <property type="match status" value="1"/>
</dbReference>
<evidence type="ECO:0000313" key="3">
    <source>
        <dbReference type="Proteomes" id="UP000192315"/>
    </source>
</evidence>
<dbReference type="InterPro" id="IPR036388">
    <property type="entry name" value="WH-like_DNA-bd_sf"/>
</dbReference>
<keyword evidence="3" id="KW-1185">Reference proteome</keyword>
<comment type="caution">
    <text evidence="2">The sequence shown here is derived from an EMBL/GenBank/DDBJ whole genome shotgun (WGS) entry which is preliminary data.</text>
</comment>
<protein>
    <submittedName>
        <fullName evidence="2">Transcriptional regulator, ArsR family</fullName>
    </submittedName>
</protein>
<name>A0A8G2FWF2_PICTO</name>
<gene>
    <name evidence="2" type="ORF">SAMN02745355_0587</name>
</gene>
<feature type="domain" description="HTH arsR-type" evidence="1">
    <location>
        <begin position="13"/>
        <end position="58"/>
    </location>
</feature>